<dbReference type="EMBL" id="JABBGM010000031">
    <property type="protein sequence ID" value="NML96318.1"/>
    <property type="molecule type" value="Genomic_DNA"/>
</dbReference>
<organism evidence="1 2">
    <name type="scientific">Novosphingobium olei</name>
    <dbReference type="NCBI Taxonomy" id="2728851"/>
    <lineage>
        <taxon>Bacteria</taxon>
        <taxon>Pseudomonadati</taxon>
        <taxon>Pseudomonadota</taxon>
        <taxon>Alphaproteobacteria</taxon>
        <taxon>Sphingomonadales</taxon>
        <taxon>Sphingomonadaceae</taxon>
        <taxon>Novosphingobium</taxon>
    </lineage>
</organism>
<gene>
    <name evidence="1" type="ORF">HHL27_21995</name>
</gene>
<dbReference type="AlphaFoldDB" id="A0A7Y0BTS4"/>
<evidence type="ECO:0000313" key="1">
    <source>
        <dbReference type="EMBL" id="NML96318.1"/>
    </source>
</evidence>
<evidence type="ECO:0008006" key="3">
    <source>
        <dbReference type="Google" id="ProtNLM"/>
    </source>
</evidence>
<reference evidence="1 2" key="1">
    <citation type="submission" date="2020-04" db="EMBL/GenBank/DDBJ databases">
        <title>Novosphingobium sp. TW-4 isolated from soil.</title>
        <authorList>
            <person name="Dahal R.H."/>
            <person name="Chaudhary D.K."/>
        </authorList>
    </citation>
    <scope>NUCLEOTIDE SEQUENCE [LARGE SCALE GENOMIC DNA]</scope>
    <source>
        <strain evidence="1 2">TW-4</strain>
    </source>
</reference>
<keyword evidence="2" id="KW-1185">Reference proteome</keyword>
<evidence type="ECO:0000313" key="2">
    <source>
        <dbReference type="Proteomes" id="UP000583556"/>
    </source>
</evidence>
<protein>
    <recommendedName>
        <fullName evidence="3">AbrB/MazE/SpoVT family DNA-binding domain-containing protein</fullName>
    </recommendedName>
</protein>
<sequence length="58" mass="6221">MAEPLIIAVDDNGEFQLPDEVMARHAWGPGSRLALEVIPGGLLIKSALIEAHDSEPET</sequence>
<dbReference type="RefSeq" id="WP_169495502.1">
    <property type="nucleotide sequence ID" value="NZ_JABBGM010000031.1"/>
</dbReference>
<dbReference type="Proteomes" id="UP000583556">
    <property type="component" value="Unassembled WGS sequence"/>
</dbReference>
<proteinExistence type="predicted"/>
<accession>A0A7Y0BTS4</accession>
<comment type="caution">
    <text evidence="1">The sequence shown here is derived from an EMBL/GenBank/DDBJ whole genome shotgun (WGS) entry which is preliminary data.</text>
</comment>
<name>A0A7Y0BTS4_9SPHN</name>